<dbReference type="RefSeq" id="WP_039608033.1">
    <property type="nucleotide sequence ID" value="NZ_JWIC01000003.1"/>
</dbReference>
<gene>
    <name evidence="2" type="ORF">JF50_03180</name>
</gene>
<reference evidence="2 3" key="1">
    <citation type="submission" date="2014-12" db="EMBL/GenBank/DDBJ databases">
        <title>Draft Genome Sequence of Pseudoalteromonas luteoviolacea HI1.</title>
        <authorList>
            <person name="Asahina A.Y."/>
            <person name="Hadfield M.G."/>
        </authorList>
    </citation>
    <scope>NUCLEOTIDE SEQUENCE [LARGE SCALE GENOMIC DNA]</scope>
    <source>
        <strain evidence="2 3">HI1</strain>
    </source>
</reference>
<dbReference type="Pfam" id="PF06877">
    <property type="entry name" value="RraB"/>
    <property type="match status" value="1"/>
</dbReference>
<dbReference type="InterPro" id="IPR009671">
    <property type="entry name" value="RraB_dom"/>
</dbReference>
<comment type="caution">
    <text evidence="2">The sequence shown here is derived from an EMBL/GenBank/DDBJ whole genome shotgun (WGS) entry which is preliminary data.</text>
</comment>
<organism evidence="2 3">
    <name type="scientific">Pseudoalteromonas luteoviolacea</name>
    <dbReference type="NCBI Taxonomy" id="43657"/>
    <lineage>
        <taxon>Bacteria</taxon>
        <taxon>Pseudomonadati</taxon>
        <taxon>Pseudomonadota</taxon>
        <taxon>Gammaproteobacteria</taxon>
        <taxon>Alteromonadales</taxon>
        <taxon>Pseudoalteromonadaceae</taxon>
        <taxon>Pseudoalteromonas</taxon>
    </lineage>
</organism>
<evidence type="ECO:0000313" key="3">
    <source>
        <dbReference type="Proteomes" id="UP000031327"/>
    </source>
</evidence>
<dbReference type="InterPro" id="IPR036701">
    <property type="entry name" value="RraB-like_sf"/>
</dbReference>
<dbReference type="EMBL" id="JWIC01000003">
    <property type="protein sequence ID" value="KID58864.1"/>
    <property type="molecule type" value="Genomic_DNA"/>
</dbReference>
<evidence type="ECO:0000259" key="1">
    <source>
        <dbReference type="Pfam" id="PF06877"/>
    </source>
</evidence>
<sequence>MEYPDDDIGDVFRRMEASNFDFSKEHVVDFYAVFSTEEEADKIARMFVADECIYENIETRPYDEGGMELEISKKMLVTYDSVSKLEKLLASRVALVTGYMDGWGVLQE</sequence>
<dbReference type="SUPFAM" id="SSF89946">
    <property type="entry name" value="Hypothetical protein VC0424"/>
    <property type="match status" value="1"/>
</dbReference>
<evidence type="ECO:0000313" key="2">
    <source>
        <dbReference type="EMBL" id="KID58864.1"/>
    </source>
</evidence>
<name>A0A0C1MP68_9GAMM</name>
<feature type="domain" description="Regulator of ribonuclease activity B" evidence="1">
    <location>
        <begin position="6"/>
        <end position="105"/>
    </location>
</feature>
<dbReference type="OrthoDB" id="5769880at2"/>
<dbReference type="Proteomes" id="UP000031327">
    <property type="component" value="Unassembled WGS sequence"/>
</dbReference>
<dbReference type="AlphaFoldDB" id="A0A0C1MP68"/>
<accession>A0A0C1MP68</accession>
<dbReference type="Gene3D" id="3.30.70.970">
    <property type="entry name" value="RraB-like"/>
    <property type="match status" value="1"/>
</dbReference>
<protein>
    <recommendedName>
        <fullName evidence="1">Regulator of ribonuclease activity B domain-containing protein</fullName>
    </recommendedName>
</protein>
<proteinExistence type="predicted"/>